<evidence type="ECO:0000256" key="4">
    <source>
        <dbReference type="ARBA" id="ARBA00023134"/>
    </source>
</evidence>
<keyword evidence="4" id="KW-0342">GTP-binding</keyword>
<protein>
    <recommendedName>
        <fullName evidence="5">Translation elongation factor EFTu/EF1A C-terminal domain-containing protein</fullName>
    </recommendedName>
</protein>
<keyword evidence="7" id="KW-1185">Reference proteome</keyword>
<dbReference type="Gene3D" id="2.40.30.10">
    <property type="entry name" value="Translation factors"/>
    <property type="match status" value="1"/>
</dbReference>
<dbReference type="InterPro" id="IPR004160">
    <property type="entry name" value="Transl_elong_EFTu/EF1A_C"/>
</dbReference>
<dbReference type="EMBL" id="JBHTIA010000008">
    <property type="protein sequence ID" value="MFD0765637.1"/>
    <property type="molecule type" value="Genomic_DNA"/>
</dbReference>
<evidence type="ECO:0000259" key="5">
    <source>
        <dbReference type="Pfam" id="PF03143"/>
    </source>
</evidence>
<keyword evidence="2" id="KW-0251">Elongation factor</keyword>
<comment type="caution">
    <text evidence="6">The sequence shown here is derived from an EMBL/GenBank/DDBJ whole genome shotgun (WGS) entry which is preliminary data.</text>
</comment>
<keyword evidence="1" id="KW-0547">Nucleotide-binding</keyword>
<keyword evidence="3" id="KW-0648">Protein biosynthesis</keyword>
<evidence type="ECO:0000256" key="2">
    <source>
        <dbReference type="ARBA" id="ARBA00022768"/>
    </source>
</evidence>
<organism evidence="6 7">
    <name type="scientific">Mucilaginibacter lutimaris</name>
    <dbReference type="NCBI Taxonomy" id="931629"/>
    <lineage>
        <taxon>Bacteria</taxon>
        <taxon>Pseudomonadati</taxon>
        <taxon>Bacteroidota</taxon>
        <taxon>Sphingobacteriia</taxon>
        <taxon>Sphingobacteriales</taxon>
        <taxon>Sphingobacteriaceae</taxon>
        <taxon>Mucilaginibacter</taxon>
    </lineage>
</organism>
<dbReference type="SUPFAM" id="SSF50465">
    <property type="entry name" value="EF-Tu/eEF-1alpha/eIF2-gamma C-terminal domain"/>
    <property type="match status" value="1"/>
</dbReference>
<name>A0ABW2ZHL7_9SPHI</name>
<evidence type="ECO:0000313" key="6">
    <source>
        <dbReference type="EMBL" id="MFD0765637.1"/>
    </source>
</evidence>
<accession>A0ABW2ZHL7</accession>
<evidence type="ECO:0000256" key="3">
    <source>
        <dbReference type="ARBA" id="ARBA00022917"/>
    </source>
</evidence>
<dbReference type="Pfam" id="PF03143">
    <property type="entry name" value="GTP_EFTU_D3"/>
    <property type="match status" value="1"/>
</dbReference>
<proteinExistence type="predicted"/>
<evidence type="ECO:0000313" key="7">
    <source>
        <dbReference type="Proteomes" id="UP001597073"/>
    </source>
</evidence>
<sequence>MDKQPDFIAEVKYLTTEEGGRKTPAFSGYRPHLKFPMKDYLTSGQQKFLDAEIVYPGGRVKAEIAMIATDIFAGLLEPGMHFEFGEGPHIIGTGIILEIINPILLKQ</sequence>
<dbReference type="InterPro" id="IPR009001">
    <property type="entry name" value="Transl_elong_EF1A/Init_IF2_C"/>
</dbReference>
<gene>
    <name evidence="6" type="ORF">ACFQZI_12305</name>
</gene>
<reference evidence="7" key="1">
    <citation type="journal article" date="2019" name="Int. J. Syst. Evol. Microbiol.">
        <title>The Global Catalogue of Microorganisms (GCM) 10K type strain sequencing project: providing services to taxonomists for standard genome sequencing and annotation.</title>
        <authorList>
            <consortium name="The Broad Institute Genomics Platform"/>
            <consortium name="The Broad Institute Genome Sequencing Center for Infectious Disease"/>
            <person name="Wu L."/>
            <person name="Ma J."/>
        </authorList>
    </citation>
    <scope>NUCLEOTIDE SEQUENCE [LARGE SCALE GENOMIC DNA]</scope>
    <source>
        <strain evidence="7">CCUG 60742</strain>
    </source>
</reference>
<feature type="domain" description="Translation elongation factor EFTu/EF1A C-terminal" evidence="5">
    <location>
        <begin position="5"/>
        <end position="99"/>
    </location>
</feature>
<dbReference type="Proteomes" id="UP001597073">
    <property type="component" value="Unassembled WGS sequence"/>
</dbReference>
<evidence type="ECO:0000256" key="1">
    <source>
        <dbReference type="ARBA" id="ARBA00022741"/>
    </source>
</evidence>
<dbReference type="RefSeq" id="WP_377142856.1">
    <property type="nucleotide sequence ID" value="NZ_JBHTIA010000008.1"/>
</dbReference>